<reference evidence="1 2" key="1">
    <citation type="submission" date="2018-01" db="EMBL/GenBank/DDBJ databases">
        <title>Whole genome analyses suggest that Burkholderia sensu lato contains two further novel genera in the rhizoxinica-symbiotica group Mycetohabitans gen. nov., and Trinickia gen. nov.: implications for the evolution of diazotrophy and nodulation in the Burkholderiaceae.</title>
        <authorList>
            <person name="Estrada-de los Santos P."/>
            <person name="Palmer M."/>
            <person name="Chavez-Ramirez B."/>
            <person name="Beukes C."/>
            <person name="Steenkamp E.T."/>
            <person name="Hirsch A.M."/>
            <person name="Manyaka P."/>
            <person name="Maluk M."/>
            <person name="Lafos M."/>
            <person name="Crook M."/>
            <person name="Gross E."/>
            <person name="Simon M.F."/>
            <person name="Bueno dos Reis Junior F."/>
            <person name="Poole P.S."/>
            <person name="Venter S.N."/>
            <person name="James E.K."/>
        </authorList>
    </citation>
    <scope>NUCLEOTIDE SEQUENCE [LARGE SCALE GENOMIC DNA]</scope>
    <source>
        <strain evidence="1 2">GIMN1.004</strain>
    </source>
</reference>
<dbReference type="EMBL" id="PNYA01000026">
    <property type="protein sequence ID" value="PMS16176.1"/>
    <property type="molecule type" value="Genomic_DNA"/>
</dbReference>
<keyword evidence="2" id="KW-1185">Reference proteome</keyword>
<evidence type="ECO:0000313" key="2">
    <source>
        <dbReference type="Proteomes" id="UP000235616"/>
    </source>
</evidence>
<comment type="caution">
    <text evidence="1">The sequence shown here is derived from an EMBL/GenBank/DDBJ whole genome shotgun (WGS) entry which is preliminary data.</text>
</comment>
<dbReference type="Proteomes" id="UP000235616">
    <property type="component" value="Unassembled WGS sequence"/>
</dbReference>
<gene>
    <name evidence="1" type="ORF">C0Z18_24630</name>
</gene>
<accession>A0A2N7VGA2</accession>
<organism evidence="1 2">
    <name type="scientific">Trinickia dabaoshanensis</name>
    <dbReference type="NCBI Taxonomy" id="564714"/>
    <lineage>
        <taxon>Bacteria</taxon>
        <taxon>Pseudomonadati</taxon>
        <taxon>Pseudomonadota</taxon>
        <taxon>Betaproteobacteria</taxon>
        <taxon>Burkholderiales</taxon>
        <taxon>Burkholderiaceae</taxon>
        <taxon>Trinickia</taxon>
    </lineage>
</organism>
<dbReference type="OrthoDB" id="8778495at2"/>
<sequence>MQRPHPKKEIEAALVYAETCGWRVQPKRGNGHAWGKMLCPYHDVQCRCGEFCITSIWSTPRCAANHAKDLKRVVDHCAVVQQIVAFKAGVLAKI</sequence>
<evidence type="ECO:0000313" key="1">
    <source>
        <dbReference type="EMBL" id="PMS16176.1"/>
    </source>
</evidence>
<dbReference type="RefSeq" id="WP_102648060.1">
    <property type="nucleotide sequence ID" value="NZ_PNYA01000026.1"/>
</dbReference>
<name>A0A2N7VGA2_9BURK</name>
<proteinExistence type="predicted"/>
<dbReference type="AlphaFoldDB" id="A0A2N7VGA2"/>
<protein>
    <submittedName>
        <fullName evidence="1">Uncharacterized protein</fullName>
    </submittedName>
</protein>